<evidence type="ECO:0000256" key="1">
    <source>
        <dbReference type="SAM" id="Phobius"/>
    </source>
</evidence>
<feature type="transmembrane region" description="Helical" evidence="1">
    <location>
        <begin position="34"/>
        <end position="56"/>
    </location>
</feature>
<sequence length="189" mass="21203">MKYLKSIVFVLLGVFSLFYLHVFREVVPESDLSLIDGIVTTFVSTLLSIIVGIYLFEYQQKENRKSEHKRLVDIVTAESKDIISILSDDSKMVINLPSGKSMSVLITLISPLAHEEAGKSGEFDALITENLFHISRKIRMYNMKVEHLLGLIRSNSSEAFLEHAIENVNQTTVAVIDGCNLVSEQVNQA</sequence>
<evidence type="ECO:0000313" key="3">
    <source>
        <dbReference type="Proteomes" id="UP001152658"/>
    </source>
</evidence>
<name>A0ABN8TIJ9_9VIBR</name>
<keyword evidence="1" id="KW-0472">Membrane</keyword>
<reference evidence="2" key="1">
    <citation type="submission" date="2022-06" db="EMBL/GenBank/DDBJ databases">
        <authorList>
            <person name="Goudenege D."/>
            <person name="Le Roux F."/>
        </authorList>
    </citation>
    <scope>NUCLEOTIDE SEQUENCE</scope>
    <source>
        <strain evidence="2">12-063</strain>
    </source>
</reference>
<dbReference type="EMBL" id="CALYLK010000001">
    <property type="protein sequence ID" value="CAH8187895.1"/>
    <property type="molecule type" value="Genomic_DNA"/>
</dbReference>
<gene>
    <name evidence="2" type="ORF">VAE063_1000007</name>
</gene>
<organism evidence="2 3">
    <name type="scientific">Vibrio aestuarianus</name>
    <dbReference type="NCBI Taxonomy" id="28171"/>
    <lineage>
        <taxon>Bacteria</taxon>
        <taxon>Pseudomonadati</taxon>
        <taxon>Pseudomonadota</taxon>
        <taxon>Gammaproteobacteria</taxon>
        <taxon>Vibrionales</taxon>
        <taxon>Vibrionaceae</taxon>
        <taxon>Vibrio</taxon>
    </lineage>
</organism>
<evidence type="ECO:0000313" key="2">
    <source>
        <dbReference type="EMBL" id="CAH8187895.1"/>
    </source>
</evidence>
<proteinExistence type="predicted"/>
<keyword evidence="1" id="KW-0812">Transmembrane</keyword>
<comment type="caution">
    <text evidence="2">The sequence shown here is derived from an EMBL/GenBank/DDBJ whole genome shotgun (WGS) entry which is preliminary data.</text>
</comment>
<dbReference type="RefSeq" id="WP_168524185.1">
    <property type="nucleotide sequence ID" value="NZ_CALYLA010000025.1"/>
</dbReference>
<keyword evidence="1" id="KW-1133">Transmembrane helix</keyword>
<dbReference type="Proteomes" id="UP001152658">
    <property type="component" value="Unassembled WGS sequence"/>
</dbReference>
<accession>A0ABN8TIJ9</accession>
<keyword evidence="3" id="KW-1185">Reference proteome</keyword>
<protein>
    <submittedName>
        <fullName evidence="2">Uncharacterized protein</fullName>
    </submittedName>
</protein>